<dbReference type="Proteomes" id="UP001500466">
    <property type="component" value="Unassembled WGS sequence"/>
</dbReference>
<reference evidence="3" key="1">
    <citation type="journal article" date="2019" name="Int. J. Syst. Evol. Microbiol.">
        <title>The Global Catalogue of Microorganisms (GCM) 10K type strain sequencing project: providing services to taxonomists for standard genome sequencing and annotation.</title>
        <authorList>
            <consortium name="The Broad Institute Genomics Platform"/>
            <consortium name="The Broad Institute Genome Sequencing Center for Infectious Disease"/>
            <person name="Wu L."/>
            <person name="Ma J."/>
        </authorList>
    </citation>
    <scope>NUCLEOTIDE SEQUENCE [LARGE SCALE GENOMIC DNA]</scope>
    <source>
        <strain evidence="3">JCM 17986</strain>
    </source>
</reference>
<dbReference type="EMBL" id="BAABHS010000052">
    <property type="protein sequence ID" value="GAA4994335.1"/>
    <property type="molecule type" value="Genomic_DNA"/>
</dbReference>
<proteinExistence type="predicted"/>
<evidence type="ECO:0000256" key="1">
    <source>
        <dbReference type="SAM" id="MobiDB-lite"/>
    </source>
</evidence>
<feature type="region of interest" description="Disordered" evidence="1">
    <location>
        <begin position="65"/>
        <end position="84"/>
    </location>
</feature>
<keyword evidence="3" id="KW-1185">Reference proteome</keyword>
<accession>A0ABP9IDB0</accession>
<evidence type="ECO:0000313" key="3">
    <source>
        <dbReference type="Proteomes" id="UP001500466"/>
    </source>
</evidence>
<comment type="caution">
    <text evidence="2">The sequence shown here is derived from an EMBL/GenBank/DDBJ whole genome shotgun (WGS) entry which is preliminary data.</text>
</comment>
<organism evidence="2 3">
    <name type="scientific">Yinghuangia aomiensis</name>
    <dbReference type="NCBI Taxonomy" id="676205"/>
    <lineage>
        <taxon>Bacteria</taxon>
        <taxon>Bacillati</taxon>
        <taxon>Actinomycetota</taxon>
        <taxon>Actinomycetes</taxon>
        <taxon>Kitasatosporales</taxon>
        <taxon>Streptomycetaceae</taxon>
        <taxon>Yinghuangia</taxon>
    </lineage>
</organism>
<evidence type="ECO:0000313" key="2">
    <source>
        <dbReference type="EMBL" id="GAA4994335.1"/>
    </source>
</evidence>
<gene>
    <name evidence="2" type="ORF">GCM10023205_78870</name>
</gene>
<sequence length="116" mass="12900">MLVSAEVVRLSQGAGASREIAIVADVRRRVQRSAGHRLERGAAYLSEGGARTRWRWWIPRSNPAAWSQPAWAGGRRPPNGARSAAVRLCEQSDRGPRPQCRWVLPDRISLEDEGFA</sequence>
<name>A0ABP9IDB0_9ACTN</name>
<protein>
    <submittedName>
        <fullName evidence="2">Uncharacterized protein</fullName>
    </submittedName>
</protein>